<keyword evidence="1" id="KW-0862">Zinc</keyword>
<keyword evidence="5" id="KW-1185">Reference proteome</keyword>
<evidence type="ECO:0000256" key="1">
    <source>
        <dbReference type="PROSITE-ProRule" id="PRU00047"/>
    </source>
</evidence>
<accession>A0AAJ0EGT1</accession>
<dbReference type="InterPro" id="IPR001878">
    <property type="entry name" value="Znf_CCHC"/>
</dbReference>
<dbReference type="GeneID" id="85475039"/>
<gene>
    <name evidence="4" type="ORF">BDP81DRAFT_424998</name>
</gene>
<protein>
    <recommendedName>
        <fullName evidence="3">CCHC-type domain-containing protein</fullName>
    </recommendedName>
</protein>
<evidence type="ECO:0000313" key="5">
    <source>
        <dbReference type="Proteomes" id="UP001243989"/>
    </source>
</evidence>
<feature type="non-terminal residue" evidence="4">
    <location>
        <position position="1"/>
    </location>
</feature>
<proteinExistence type="predicted"/>
<comment type="caution">
    <text evidence="4">The sequence shown here is derived from an EMBL/GenBank/DDBJ whole genome shotgun (WGS) entry which is preliminary data.</text>
</comment>
<dbReference type="GO" id="GO:0008270">
    <property type="term" value="F:zinc ion binding"/>
    <property type="evidence" value="ECO:0007669"/>
    <property type="project" value="UniProtKB-KW"/>
</dbReference>
<feature type="domain" description="CCHC-type" evidence="3">
    <location>
        <begin position="76"/>
        <end position="92"/>
    </location>
</feature>
<feature type="compositionally biased region" description="Basic residues" evidence="2">
    <location>
        <begin position="23"/>
        <end position="33"/>
    </location>
</feature>
<dbReference type="InterPro" id="IPR036875">
    <property type="entry name" value="Znf_CCHC_sf"/>
</dbReference>
<dbReference type="EMBL" id="JAHMHQ010000007">
    <property type="protein sequence ID" value="KAK1638453.1"/>
    <property type="molecule type" value="Genomic_DNA"/>
</dbReference>
<sequence>IIYRNTLLEAENKTLREENNLLSRRRRSKKTRLRQGGSLTIAEADDLQSQKEAIAQIKEETRRSNGRRPRTETGQRRCGVCGNTGHNARTCPFQKEICGVVAVERSACLSDPLAYHAR</sequence>
<dbReference type="Proteomes" id="UP001243989">
    <property type="component" value="Unassembled WGS sequence"/>
</dbReference>
<dbReference type="Gene3D" id="4.10.60.10">
    <property type="entry name" value="Zinc finger, CCHC-type"/>
    <property type="match status" value="1"/>
</dbReference>
<evidence type="ECO:0000313" key="4">
    <source>
        <dbReference type="EMBL" id="KAK1638453.1"/>
    </source>
</evidence>
<dbReference type="RefSeq" id="XP_060447060.1">
    <property type="nucleotide sequence ID" value="XM_060590177.1"/>
</dbReference>
<keyword evidence="1" id="KW-0863">Zinc-finger</keyword>
<organism evidence="4 5">
    <name type="scientific">Colletotrichum phormii</name>
    <dbReference type="NCBI Taxonomy" id="359342"/>
    <lineage>
        <taxon>Eukaryota</taxon>
        <taxon>Fungi</taxon>
        <taxon>Dikarya</taxon>
        <taxon>Ascomycota</taxon>
        <taxon>Pezizomycotina</taxon>
        <taxon>Sordariomycetes</taxon>
        <taxon>Hypocreomycetidae</taxon>
        <taxon>Glomerellales</taxon>
        <taxon>Glomerellaceae</taxon>
        <taxon>Colletotrichum</taxon>
        <taxon>Colletotrichum acutatum species complex</taxon>
    </lineage>
</organism>
<feature type="region of interest" description="Disordered" evidence="2">
    <location>
        <begin position="58"/>
        <end position="77"/>
    </location>
</feature>
<dbReference type="SUPFAM" id="SSF57756">
    <property type="entry name" value="Retrovirus zinc finger-like domains"/>
    <property type="match status" value="1"/>
</dbReference>
<evidence type="ECO:0000256" key="2">
    <source>
        <dbReference type="SAM" id="MobiDB-lite"/>
    </source>
</evidence>
<feature type="compositionally biased region" description="Basic and acidic residues" evidence="2">
    <location>
        <begin position="58"/>
        <end position="75"/>
    </location>
</feature>
<dbReference type="GO" id="GO:0003676">
    <property type="term" value="F:nucleic acid binding"/>
    <property type="evidence" value="ECO:0007669"/>
    <property type="project" value="InterPro"/>
</dbReference>
<name>A0AAJ0EGT1_9PEZI</name>
<feature type="region of interest" description="Disordered" evidence="2">
    <location>
        <begin position="21"/>
        <end position="45"/>
    </location>
</feature>
<dbReference type="PROSITE" id="PS50158">
    <property type="entry name" value="ZF_CCHC"/>
    <property type="match status" value="1"/>
</dbReference>
<feature type="non-terminal residue" evidence="4">
    <location>
        <position position="118"/>
    </location>
</feature>
<dbReference type="AlphaFoldDB" id="A0AAJ0EGT1"/>
<reference evidence="4" key="1">
    <citation type="submission" date="2021-06" db="EMBL/GenBank/DDBJ databases">
        <title>Comparative genomics, transcriptomics and evolutionary studies reveal genomic signatures of adaptation to plant cell wall in hemibiotrophic fungi.</title>
        <authorList>
            <consortium name="DOE Joint Genome Institute"/>
            <person name="Baroncelli R."/>
            <person name="Diaz J.F."/>
            <person name="Benocci T."/>
            <person name="Peng M."/>
            <person name="Battaglia E."/>
            <person name="Haridas S."/>
            <person name="Andreopoulos W."/>
            <person name="Labutti K."/>
            <person name="Pangilinan J."/>
            <person name="Floch G.L."/>
            <person name="Makela M.R."/>
            <person name="Henrissat B."/>
            <person name="Grigoriev I.V."/>
            <person name="Crouch J.A."/>
            <person name="De Vries R.P."/>
            <person name="Sukno S.A."/>
            <person name="Thon M.R."/>
        </authorList>
    </citation>
    <scope>NUCLEOTIDE SEQUENCE</scope>
    <source>
        <strain evidence="4">CBS 102054</strain>
    </source>
</reference>
<keyword evidence="1" id="KW-0479">Metal-binding</keyword>
<evidence type="ECO:0000259" key="3">
    <source>
        <dbReference type="PROSITE" id="PS50158"/>
    </source>
</evidence>